<dbReference type="PANTHER" id="PTHR13939">
    <property type="entry name" value="NICOTINAMIDE-NUCLEOTIDE AMIDOHYDROLASE PNCC"/>
    <property type="match status" value="1"/>
</dbReference>
<dbReference type="CDD" id="cd00885">
    <property type="entry name" value="cinA"/>
    <property type="match status" value="1"/>
</dbReference>
<proteinExistence type="inferred from homology"/>
<dbReference type="NCBIfam" id="NF001813">
    <property type="entry name" value="PRK00549.1"/>
    <property type="match status" value="1"/>
</dbReference>
<dbReference type="InterPro" id="IPR036425">
    <property type="entry name" value="MoaB/Mog-like_dom_sf"/>
</dbReference>
<dbReference type="InterPro" id="IPR008136">
    <property type="entry name" value="CinA_C"/>
</dbReference>
<gene>
    <name evidence="1" type="primary">cinA</name>
    <name evidence="3" type="ORF">FTX54_009150</name>
</gene>
<feature type="domain" description="MoaB/Mog" evidence="2">
    <location>
        <begin position="4"/>
        <end position="170"/>
    </location>
</feature>
<keyword evidence="4" id="KW-1185">Reference proteome</keyword>
<dbReference type="Gene3D" id="3.30.70.2860">
    <property type="match status" value="1"/>
</dbReference>
<accession>A0A5C7FCV8</accession>
<dbReference type="HAMAP" id="MF_00226_B">
    <property type="entry name" value="CinA_B"/>
    <property type="match status" value="1"/>
</dbReference>
<reference evidence="3 4" key="1">
    <citation type="submission" date="2024-01" db="EMBL/GenBank/DDBJ databases">
        <title>Complete Genome Sequence of Alkalicoccus halolimnae BZ-SZ-XJ29T, a Moderately Halophilic Bacterium Isolated from a Salt Lake.</title>
        <authorList>
            <person name="Zhao B."/>
        </authorList>
    </citation>
    <scope>NUCLEOTIDE SEQUENCE [LARGE SCALE GENOMIC DNA]</scope>
    <source>
        <strain evidence="3 4">BZ-SZ-XJ29</strain>
    </source>
</reference>
<organism evidence="3 4">
    <name type="scientific">Alkalicoccus halolimnae</name>
    <dbReference type="NCBI Taxonomy" id="1667239"/>
    <lineage>
        <taxon>Bacteria</taxon>
        <taxon>Bacillati</taxon>
        <taxon>Bacillota</taxon>
        <taxon>Bacilli</taxon>
        <taxon>Bacillales</taxon>
        <taxon>Bacillaceae</taxon>
        <taxon>Alkalicoccus</taxon>
    </lineage>
</organism>
<dbReference type="InterPro" id="IPR050101">
    <property type="entry name" value="CinA"/>
</dbReference>
<sequence>MNAEIIGVGSELILGQIDNSNASFLSKELSQAGINVYYHQAVGDNPGRLKNAFTTAKSRADVIILTGGLGPTKDDLTRETVSEITGRKLVYEQAAKDQILSFFKGREQTMTDNNLQQALIPEGAEVFPNDEGLACGSVLDDNGTLVMMLPGPPRELKVMFKTYGIPYLTNQISERQQIQSTVLRFYEIGESQLVDKIDDLLESQTNPTIAPLASDGEVSLRLTVKGPSDSENDTLLHDLKEKILDRVGEYCYGEGEEELEKIVADILREKKIGVSSAESLTGGAFADTMTKFGGASMIFPGGVVCYSNEAKQEAVGVDKAILEEHGAVSEACAIAMAEGCRKLFRSDYGVSFTGAAGPDPMEGYQPGEMFIGIAGPNETVGHFVKIKGSRSRIRTYAVKQALYLLFQELRNK</sequence>
<dbReference type="NCBIfam" id="TIGR00200">
    <property type="entry name" value="cinA_nterm"/>
    <property type="match status" value="1"/>
</dbReference>
<comment type="similarity">
    <text evidence="1">Belongs to the CinA family.</text>
</comment>
<dbReference type="EMBL" id="CP144914">
    <property type="protein sequence ID" value="WWD78601.1"/>
    <property type="molecule type" value="Genomic_DNA"/>
</dbReference>
<dbReference type="InterPro" id="IPR036653">
    <property type="entry name" value="CinA-like_C"/>
</dbReference>
<dbReference type="PIRSF" id="PIRSF006728">
    <property type="entry name" value="CinA"/>
    <property type="match status" value="1"/>
</dbReference>
<evidence type="ECO:0000256" key="1">
    <source>
        <dbReference type="HAMAP-Rule" id="MF_00226"/>
    </source>
</evidence>
<evidence type="ECO:0000259" key="2">
    <source>
        <dbReference type="SMART" id="SM00852"/>
    </source>
</evidence>
<dbReference type="OrthoDB" id="9801454at2"/>
<dbReference type="InterPro" id="IPR001453">
    <property type="entry name" value="MoaB/Mog_dom"/>
</dbReference>
<dbReference type="AlphaFoldDB" id="A0A5C7FCV8"/>
<dbReference type="KEGG" id="ahal:FTX54_009150"/>
<dbReference type="Pfam" id="PF18146">
    <property type="entry name" value="CinA_KH"/>
    <property type="match status" value="1"/>
</dbReference>
<dbReference type="Pfam" id="PF02464">
    <property type="entry name" value="CinA"/>
    <property type="match status" value="1"/>
</dbReference>
<dbReference type="SUPFAM" id="SSF142433">
    <property type="entry name" value="CinA-like"/>
    <property type="match status" value="1"/>
</dbReference>
<dbReference type="SUPFAM" id="SSF53218">
    <property type="entry name" value="Molybdenum cofactor biosynthesis proteins"/>
    <property type="match status" value="1"/>
</dbReference>
<name>A0A5C7FCV8_9BACI</name>
<dbReference type="PANTHER" id="PTHR13939:SF0">
    <property type="entry name" value="NMN AMIDOHYDROLASE-LIKE PROTEIN YFAY"/>
    <property type="match status" value="1"/>
</dbReference>
<evidence type="ECO:0000313" key="3">
    <source>
        <dbReference type="EMBL" id="WWD78601.1"/>
    </source>
</evidence>
<dbReference type="Pfam" id="PF00994">
    <property type="entry name" value="MoCF_biosynth"/>
    <property type="match status" value="1"/>
</dbReference>
<dbReference type="Proteomes" id="UP000321816">
    <property type="component" value="Chromosome"/>
</dbReference>
<dbReference type="InterPro" id="IPR041424">
    <property type="entry name" value="CinA_KH"/>
</dbReference>
<dbReference type="InterPro" id="IPR008135">
    <property type="entry name" value="Competence-induced_CinA"/>
</dbReference>
<evidence type="ECO:0000313" key="4">
    <source>
        <dbReference type="Proteomes" id="UP000321816"/>
    </source>
</evidence>
<dbReference type="NCBIfam" id="TIGR00177">
    <property type="entry name" value="molyb_syn"/>
    <property type="match status" value="1"/>
</dbReference>
<protein>
    <recommendedName>
        <fullName evidence="1">Putative competence-damage inducible protein</fullName>
    </recommendedName>
</protein>
<dbReference type="NCBIfam" id="TIGR00199">
    <property type="entry name" value="PncC_domain"/>
    <property type="match status" value="1"/>
</dbReference>
<dbReference type="Gene3D" id="3.90.950.20">
    <property type="entry name" value="CinA-like"/>
    <property type="match status" value="1"/>
</dbReference>
<dbReference type="RefSeq" id="WP_147802298.1">
    <property type="nucleotide sequence ID" value="NZ_CP144914.1"/>
</dbReference>
<dbReference type="SMART" id="SM00852">
    <property type="entry name" value="MoCF_biosynth"/>
    <property type="match status" value="1"/>
</dbReference>
<dbReference type="Gene3D" id="3.40.980.10">
    <property type="entry name" value="MoaB/Mog-like domain"/>
    <property type="match status" value="1"/>
</dbReference>